<evidence type="ECO:0000259" key="1">
    <source>
        <dbReference type="Pfam" id="PF25504"/>
    </source>
</evidence>
<evidence type="ECO:0000313" key="2">
    <source>
        <dbReference type="EMBL" id="KAK1273061.1"/>
    </source>
</evidence>
<dbReference type="Pfam" id="PF25504">
    <property type="entry name" value="HEAT_5MP1_2"/>
    <property type="match status" value="1"/>
</dbReference>
<organism evidence="2 3">
    <name type="scientific">Acorus gramineus</name>
    <name type="common">Dwarf sweet flag</name>
    <dbReference type="NCBI Taxonomy" id="55184"/>
    <lineage>
        <taxon>Eukaryota</taxon>
        <taxon>Viridiplantae</taxon>
        <taxon>Streptophyta</taxon>
        <taxon>Embryophyta</taxon>
        <taxon>Tracheophyta</taxon>
        <taxon>Spermatophyta</taxon>
        <taxon>Magnoliopsida</taxon>
        <taxon>Liliopsida</taxon>
        <taxon>Acoraceae</taxon>
        <taxon>Acorus</taxon>
    </lineage>
</organism>
<sequence>MAWEREDEGLGKASTLRSIEDRGSLTVKKGFKTNHGFVENAKGNFHAGYCLLIWRLIQVDLGILRTVESGTRIKTRKRNIAAPLDPAAFSDAVVQIYLDNAGDLELVAKSIESSDLNFSRYGDTFFEAFHVEIIIQRECPKTNKT</sequence>
<dbReference type="InterPro" id="IPR057397">
    <property type="entry name" value="HEAT_5MP1_2"/>
</dbReference>
<dbReference type="PANTHER" id="PTHR14208">
    <property type="entry name" value="BASIC LEUCINE ZIPPER AND W2 DOMAIN-CONTAINING PROTEIN"/>
    <property type="match status" value="1"/>
</dbReference>
<dbReference type="GO" id="GO:0016020">
    <property type="term" value="C:membrane"/>
    <property type="evidence" value="ECO:0007669"/>
    <property type="project" value="TreeGrafter"/>
</dbReference>
<reference evidence="2" key="1">
    <citation type="journal article" date="2023" name="Nat. Commun.">
        <title>Diploid and tetraploid genomes of Acorus and the evolution of monocots.</title>
        <authorList>
            <person name="Ma L."/>
            <person name="Liu K.W."/>
            <person name="Li Z."/>
            <person name="Hsiao Y.Y."/>
            <person name="Qi Y."/>
            <person name="Fu T."/>
            <person name="Tang G.D."/>
            <person name="Zhang D."/>
            <person name="Sun W.H."/>
            <person name="Liu D.K."/>
            <person name="Li Y."/>
            <person name="Chen G.Z."/>
            <person name="Liu X.D."/>
            <person name="Liao X.Y."/>
            <person name="Jiang Y.T."/>
            <person name="Yu X."/>
            <person name="Hao Y."/>
            <person name="Huang J."/>
            <person name="Zhao X.W."/>
            <person name="Ke S."/>
            <person name="Chen Y.Y."/>
            <person name="Wu W.L."/>
            <person name="Hsu J.L."/>
            <person name="Lin Y.F."/>
            <person name="Huang M.D."/>
            <person name="Li C.Y."/>
            <person name="Huang L."/>
            <person name="Wang Z.W."/>
            <person name="Zhao X."/>
            <person name="Zhong W.Y."/>
            <person name="Peng D.H."/>
            <person name="Ahmad S."/>
            <person name="Lan S."/>
            <person name="Zhang J.S."/>
            <person name="Tsai W.C."/>
            <person name="Van de Peer Y."/>
            <person name="Liu Z.J."/>
        </authorList>
    </citation>
    <scope>NUCLEOTIDE SEQUENCE</scope>
    <source>
        <strain evidence="2">SCP</strain>
    </source>
</reference>
<dbReference type="AlphaFoldDB" id="A0AAV9B9J2"/>
<dbReference type="PANTHER" id="PTHR14208:SF2">
    <property type="entry name" value="PROTEIN KRASAVIETZ"/>
    <property type="match status" value="1"/>
</dbReference>
<dbReference type="InterPro" id="IPR051245">
    <property type="entry name" value="eIF5-mimic_regulator"/>
</dbReference>
<proteinExistence type="predicted"/>
<protein>
    <recommendedName>
        <fullName evidence="1">5MP1/2-like HEAT domain-containing protein</fullName>
    </recommendedName>
</protein>
<keyword evidence="3" id="KW-1185">Reference proteome</keyword>
<dbReference type="EMBL" id="JAUJYN010000004">
    <property type="protein sequence ID" value="KAK1273061.1"/>
    <property type="molecule type" value="Genomic_DNA"/>
</dbReference>
<name>A0AAV9B9J2_ACOGR</name>
<comment type="caution">
    <text evidence="2">The sequence shown here is derived from an EMBL/GenBank/DDBJ whole genome shotgun (WGS) entry which is preliminary data.</text>
</comment>
<accession>A0AAV9B9J2</accession>
<reference evidence="2" key="2">
    <citation type="submission" date="2023-06" db="EMBL/GenBank/DDBJ databases">
        <authorList>
            <person name="Ma L."/>
            <person name="Liu K.-W."/>
            <person name="Li Z."/>
            <person name="Hsiao Y.-Y."/>
            <person name="Qi Y."/>
            <person name="Fu T."/>
            <person name="Tang G."/>
            <person name="Zhang D."/>
            <person name="Sun W.-H."/>
            <person name="Liu D.-K."/>
            <person name="Li Y."/>
            <person name="Chen G.-Z."/>
            <person name="Liu X.-D."/>
            <person name="Liao X.-Y."/>
            <person name="Jiang Y.-T."/>
            <person name="Yu X."/>
            <person name="Hao Y."/>
            <person name="Huang J."/>
            <person name="Zhao X.-W."/>
            <person name="Ke S."/>
            <person name="Chen Y.-Y."/>
            <person name="Wu W.-L."/>
            <person name="Hsu J.-L."/>
            <person name="Lin Y.-F."/>
            <person name="Huang M.-D."/>
            <person name="Li C.-Y."/>
            <person name="Huang L."/>
            <person name="Wang Z.-W."/>
            <person name="Zhao X."/>
            <person name="Zhong W.-Y."/>
            <person name="Peng D.-H."/>
            <person name="Ahmad S."/>
            <person name="Lan S."/>
            <person name="Zhang J.-S."/>
            <person name="Tsai W.-C."/>
            <person name="Van De Peer Y."/>
            <person name="Liu Z.-J."/>
        </authorList>
    </citation>
    <scope>NUCLEOTIDE SEQUENCE</scope>
    <source>
        <strain evidence="2">SCP</strain>
        <tissue evidence="2">Leaves</tissue>
    </source>
</reference>
<dbReference type="GO" id="GO:0005737">
    <property type="term" value="C:cytoplasm"/>
    <property type="evidence" value="ECO:0007669"/>
    <property type="project" value="TreeGrafter"/>
</dbReference>
<gene>
    <name evidence="2" type="ORF">QJS04_geneDACA024884</name>
</gene>
<feature type="domain" description="5MP1/2-like HEAT" evidence="1">
    <location>
        <begin position="73"/>
        <end position="129"/>
    </location>
</feature>
<dbReference type="Proteomes" id="UP001179952">
    <property type="component" value="Unassembled WGS sequence"/>
</dbReference>
<evidence type="ECO:0000313" key="3">
    <source>
        <dbReference type="Proteomes" id="UP001179952"/>
    </source>
</evidence>